<evidence type="ECO:0000313" key="3">
    <source>
        <dbReference type="EMBL" id="RQG95568.1"/>
    </source>
</evidence>
<accession>A0A3N6LXQ4</accession>
<name>A0A3N6LXQ4_NATCH</name>
<feature type="compositionally biased region" description="Basic and acidic residues" evidence="1">
    <location>
        <begin position="1"/>
        <end position="11"/>
    </location>
</feature>
<keyword evidence="4" id="KW-1185">Reference proteome</keyword>
<evidence type="ECO:0000313" key="4">
    <source>
        <dbReference type="Proteomes" id="UP000281431"/>
    </source>
</evidence>
<proteinExistence type="predicted"/>
<dbReference type="OrthoDB" id="335259at2157"/>
<comment type="caution">
    <text evidence="3">The sequence shown here is derived from an EMBL/GenBank/DDBJ whole genome shotgun (WGS) entry which is preliminary data.</text>
</comment>
<protein>
    <submittedName>
        <fullName evidence="3">TIR domain-containing protein</fullName>
    </submittedName>
</protein>
<dbReference type="InterPro" id="IPR015032">
    <property type="entry name" value="ThsB__TIR-like_domain"/>
</dbReference>
<dbReference type="Gene3D" id="3.40.50.9200">
    <property type="entry name" value="Hypothetical protein MTH538"/>
    <property type="match status" value="1"/>
</dbReference>
<feature type="region of interest" description="Disordered" evidence="1">
    <location>
        <begin position="1"/>
        <end position="28"/>
    </location>
</feature>
<organism evidence="3 4">
    <name type="scientific">Natrarchaeobius chitinivorans</name>
    <dbReference type="NCBI Taxonomy" id="1679083"/>
    <lineage>
        <taxon>Archaea</taxon>
        <taxon>Methanobacteriati</taxon>
        <taxon>Methanobacteriota</taxon>
        <taxon>Stenosarchaea group</taxon>
        <taxon>Halobacteria</taxon>
        <taxon>Halobacteriales</taxon>
        <taxon>Natrialbaceae</taxon>
        <taxon>Natrarchaeobius</taxon>
    </lineage>
</organism>
<dbReference type="InterPro" id="IPR036490">
    <property type="entry name" value="ThsB_TIR-like_sf"/>
</dbReference>
<sequence length="255" mass="28214">MSWQHHIDRARRSTVPVAVDKQQAGPLPPGFEAQGLTINGLWGVYERQRGLEKIRITELPAQYRVSVSNPVAGNNQLSQPDGQLNQGGDALKGLAALGLGALGAVAIGKALKGSQQNTVPDPKQAHRVFISHSWTYEDHYQEVKELLDDAYGFEYFDHSVSSDDPIDAQLPNHLRKKIRDQIQSTSVVLVLAGMYVAYSDWIQEEIEIANEMEKPIIGVFPAENDRAPTIVQEKATELVEADETEILDAIERHAT</sequence>
<gene>
    <name evidence="3" type="ORF">EA472_21615</name>
</gene>
<dbReference type="Pfam" id="PF08937">
    <property type="entry name" value="ThsB_TIR"/>
    <property type="match status" value="1"/>
</dbReference>
<evidence type="ECO:0000259" key="2">
    <source>
        <dbReference type="Pfam" id="PF08937"/>
    </source>
</evidence>
<dbReference type="EMBL" id="REFZ01000033">
    <property type="protein sequence ID" value="RQG95568.1"/>
    <property type="molecule type" value="Genomic_DNA"/>
</dbReference>
<evidence type="ECO:0000256" key="1">
    <source>
        <dbReference type="SAM" id="MobiDB-lite"/>
    </source>
</evidence>
<feature type="domain" description="Thoeris protein ThsB TIR-like" evidence="2">
    <location>
        <begin position="129"/>
        <end position="223"/>
    </location>
</feature>
<dbReference type="Proteomes" id="UP000281431">
    <property type="component" value="Unassembled WGS sequence"/>
</dbReference>
<dbReference type="SUPFAM" id="SSF52206">
    <property type="entry name" value="Hypothetical protein MTH538"/>
    <property type="match status" value="1"/>
</dbReference>
<dbReference type="AlphaFoldDB" id="A0A3N6LXQ4"/>
<reference evidence="3 4" key="1">
    <citation type="submission" date="2018-10" db="EMBL/GenBank/DDBJ databases">
        <title>Natrarchaeobius chitinivorans gen. nov., sp. nov., and Natrarchaeobius haloalkaliphilus sp. nov., alkaliphilic, chitin-utilizing haloarchaea from hypersaline alkaline lakes.</title>
        <authorList>
            <person name="Sorokin D.Y."/>
            <person name="Elcheninov A.G."/>
            <person name="Kostrikina N.A."/>
            <person name="Bale N.J."/>
            <person name="Sinninghe Damste J.S."/>
            <person name="Khijniak T.V."/>
            <person name="Kublanov I.V."/>
            <person name="Toshchakov S.V."/>
        </authorList>
    </citation>
    <scope>NUCLEOTIDE SEQUENCE [LARGE SCALE GENOMIC DNA]</scope>
    <source>
        <strain evidence="3 4">AArcht7</strain>
    </source>
</reference>